<dbReference type="NCBIfam" id="TIGR00768">
    <property type="entry name" value="rimK_fam"/>
    <property type="match status" value="1"/>
</dbReference>
<evidence type="ECO:0000313" key="13">
    <source>
        <dbReference type="Proteomes" id="UP001163096"/>
    </source>
</evidence>
<dbReference type="FunFam" id="3.30.470.20:FF:000058">
    <property type="entry name" value="Alpha-aminoadipate--LysW ligase LysX protein"/>
    <property type="match status" value="1"/>
</dbReference>
<evidence type="ECO:0000256" key="8">
    <source>
        <dbReference type="ARBA" id="ARBA00022917"/>
    </source>
</evidence>
<dbReference type="Pfam" id="PF08443">
    <property type="entry name" value="RimK"/>
    <property type="match status" value="1"/>
</dbReference>
<evidence type="ECO:0000256" key="7">
    <source>
        <dbReference type="ARBA" id="ARBA00022842"/>
    </source>
</evidence>
<evidence type="ECO:0000259" key="11">
    <source>
        <dbReference type="PROSITE" id="PS50975"/>
    </source>
</evidence>
<feature type="domain" description="ATP-grasp" evidence="11">
    <location>
        <begin position="111"/>
        <end position="295"/>
    </location>
</feature>
<dbReference type="InterPro" id="IPR013651">
    <property type="entry name" value="ATP-grasp_RimK-type"/>
</dbReference>
<dbReference type="Gene3D" id="3.30.1490.20">
    <property type="entry name" value="ATP-grasp fold, A domain"/>
    <property type="match status" value="1"/>
</dbReference>
<evidence type="ECO:0000256" key="10">
    <source>
        <dbReference type="PROSITE-ProRule" id="PRU00409"/>
    </source>
</evidence>
<evidence type="ECO:0000256" key="6">
    <source>
        <dbReference type="ARBA" id="ARBA00022840"/>
    </source>
</evidence>
<dbReference type="Proteomes" id="UP001163096">
    <property type="component" value="Chromosome"/>
</dbReference>
<dbReference type="GO" id="GO:0043774">
    <property type="term" value="F:coenzyme F420-2 alpha-glutamyl ligase activity"/>
    <property type="evidence" value="ECO:0007669"/>
    <property type="project" value="TreeGrafter"/>
</dbReference>
<keyword evidence="13" id="KW-1185">Reference proteome</keyword>
<name>A0A9X9T8F7_METOG</name>
<reference evidence="12" key="1">
    <citation type="submission" date="2022-11" db="EMBL/GenBank/DDBJ databases">
        <title>Complete genome sequence of Methanogenium organophilum DSM 3596.</title>
        <authorList>
            <person name="Chen S.-C."/>
            <person name="Lai S.-J."/>
            <person name="You Y.-T."/>
        </authorList>
    </citation>
    <scope>NUCLEOTIDE SEQUENCE</scope>
    <source>
        <strain evidence="12">DSM 3596</strain>
    </source>
</reference>
<dbReference type="GO" id="GO:0006412">
    <property type="term" value="P:translation"/>
    <property type="evidence" value="ECO:0007669"/>
    <property type="project" value="UniProtKB-KW"/>
</dbReference>
<comment type="cofactor">
    <cofactor evidence="2">
        <name>Mg(2+)</name>
        <dbReference type="ChEBI" id="CHEBI:18420"/>
    </cofactor>
</comment>
<keyword evidence="7" id="KW-0460">Magnesium</keyword>
<dbReference type="PANTHER" id="PTHR21621">
    <property type="entry name" value="RIBOSOMAL PROTEIN S6 MODIFICATION PROTEIN"/>
    <property type="match status" value="1"/>
</dbReference>
<proteinExistence type="predicted"/>
<dbReference type="AlphaFoldDB" id="A0A9X9T8F7"/>
<evidence type="ECO:0000256" key="4">
    <source>
        <dbReference type="ARBA" id="ARBA00022723"/>
    </source>
</evidence>
<organism evidence="12 13">
    <name type="scientific">Methanogenium organophilum</name>
    <dbReference type="NCBI Taxonomy" id="2199"/>
    <lineage>
        <taxon>Archaea</taxon>
        <taxon>Methanobacteriati</taxon>
        <taxon>Methanobacteriota</taxon>
        <taxon>Stenosarchaea group</taxon>
        <taxon>Methanomicrobia</taxon>
        <taxon>Methanomicrobiales</taxon>
        <taxon>Methanomicrobiaceae</taxon>
        <taxon>Methanogenium</taxon>
    </lineage>
</organism>
<dbReference type="Gene3D" id="3.30.470.20">
    <property type="entry name" value="ATP-grasp fold, B domain"/>
    <property type="match status" value="1"/>
</dbReference>
<keyword evidence="9" id="KW-0464">Manganese</keyword>
<keyword evidence="8" id="KW-0648">Protein biosynthesis</keyword>
<dbReference type="FunFam" id="3.40.50.20:FF:000042">
    <property type="entry name" value="RimK-related lysine biosynthesis protein"/>
    <property type="match status" value="1"/>
</dbReference>
<dbReference type="InterPro" id="IPR013815">
    <property type="entry name" value="ATP_grasp_subdomain_1"/>
</dbReference>
<comment type="cofactor">
    <cofactor evidence="1">
        <name>Mn(2+)</name>
        <dbReference type="ChEBI" id="CHEBI:29035"/>
    </cofactor>
</comment>
<gene>
    <name evidence="12" type="ORF">OU421_11895</name>
</gene>
<evidence type="ECO:0000313" key="12">
    <source>
        <dbReference type="EMBL" id="WAI01107.1"/>
    </source>
</evidence>
<dbReference type="SUPFAM" id="SSF56059">
    <property type="entry name" value="Glutathione synthetase ATP-binding domain-like"/>
    <property type="match status" value="1"/>
</dbReference>
<dbReference type="Gene3D" id="3.40.50.20">
    <property type="match status" value="1"/>
</dbReference>
<dbReference type="InterPro" id="IPR004666">
    <property type="entry name" value="Rp_bS6_RimK/Lys_biosynth_LsyX"/>
</dbReference>
<dbReference type="InterPro" id="IPR011761">
    <property type="entry name" value="ATP-grasp"/>
</dbReference>
<keyword evidence="5 10" id="KW-0547">Nucleotide-binding</keyword>
<keyword evidence="4" id="KW-0479">Metal-binding</keyword>
<evidence type="ECO:0000256" key="1">
    <source>
        <dbReference type="ARBA" id="ARBA00001936"/>
    </source>
</evidence>
<dbReference type="PROSITE" id="PS50975">
    <property type="entry name" value="ATP_GRASP"/>
    <property type="match status" value="1"/>
</dbReference>
<keyword evidence="6 10" id="KW-0067">ATP-binding</keyword>
<keyword evidence="3 12" id="KW-0436">Ligase</keyword>
<dbReference type="GeneID" id="76835815"/>
<evidence type="ECO:0000256" key="3">
    <source>
        <dbReference type="ARBA" id="ARBA00022598"/>
    </source>
</evidence>
<dbReference type="Pfam" id="PF18030">
    <property type="entry name" value="Rimk_N"/>
    <property type="match status" value="1"/>
</dbReference>
<dbReference type="EMBL" id="CP113361">
    <property type="protein sequence ID" value="WAI01107.1"/>
    <property type="molecule type" value="Genomic_DNA"/>
</dbReference>
<sequence length="310" mass="34772">MKGWILYKHSELELKPETYEINRLLEVAEENNIEMKVLTPEQFELIVTRGDRKSILLDGETASLPDFLLPRMGAETSYYALAVIRHLESLGVHTFNSSQSIETVKDKLYSHQILAKADIAFPKTMLAKYPINVDLVEEQFGFPLIVKTLSGSMGSGVFLSGSKSKFVDLMEIIRSTKSNVNFILQEFVKTSMGRDLRVIIIGGRAVACMERVAKEGDFKANFSRGGLVRSFEMTPEIEWLATETARIFGLDIAGIDLLFDGEHFKVCEANSSPGFEGVESCCGIDIAQEMYNFIRVRLGMFPEEEGIIKD</sequence>
<protein>
    <submittedName>
        <fullName evidence="12">RimK family alpha-L-glutamate ligase</fullName>
    </submittedName>
</protein>
<evidence type="ECO:0000256" key="9">
    <source>
        <dbReference type="ARBA" id="ARBA00023211"/>
    </source>
</evidence>
<dbReference type="RefSeq" id="WP_268186321.1">
    <property type="nucleotide sequence ID" value="NZ_CP113361.1"/>
</dbReference>
<dbReference type="InterPro" id="IPR041107">
    <property type="entry name" value="Rimk_N"/>
</dbReference>
<accession>A0A9X9T8F7</accession>
<dbReference type="KEGG" id="mou:OU421_11895"/>
<dbReference type="GO" id="GO:0046872">
    <property type="term" value="F:metal ion binding"/>
    <property type="evidence" value="ECO:0007669"/>
    <property type="project" value="UniProtKB-KW"/>
</dbReference>
<evidence type="ECO:0000256" key="2">
    <source>
        <dbReference type="ARBA" id="ARBA00001946"/>
    </source>
</evidence>
<dbReference type="GO" id="GO:0005737">
    <property type="term" value="C:cytoplasm"/>
    <property type="evidence" value="ECO:0007669"/>
    <property type="project" value="TreeGrafter"/>
</dbReference>
<dbReference type="PANTHER" id="PTHR21621:SF2">
    <property type="entry name" value="COENZYME GAMMA-F420-2:ALPHA-L-GLUTAMATE LIGASE"/>
    <property type="match status" value="1"/>
</dbReference>
<evidence type="ECO:0000256" key="5">
    <source>
        <dbReference type="ARBA" id="ARBA00022741"/>
    </source>
</evidence>
<dbReference type="GO" id="GO:0005524">
    <property type="term" value="F:ATP binding"/>
    <property type="evidence" value="ECO:0007669"/>
    <property type="project" value="UniProtKB-UniRule"/>
</dbReference>